<comment type="similarity">
    <text evidence="1">Belongs to the PhzF family.</text>
</comment>
<dbReference type="RefSeq" id="WP_341412970.1">
    <property type="nucleotide sequence ID" value="NZ_JBBUTH010000011.1"/>
</dbReference>
<dbReference type="Gene3D" id="3.10.310.10">
    <property type="entry name" value="Diaminopimelate Epimerase, Chain A, domain 1"/>
    <property type="match status" value="2"/>
</dbReference>
<dbReference type="PIRSF" id="PIRSF016184">
    <property type="entry name" value="PhzC_PhzF"/>
    <property type="match status" value="1"/>
</dbReference>
<comment type="caution">
    <text evidence="2">The sequence shown here is derived from an EMBL/GenBank/DDBJ whole genome shotgun (WGS) entry which is preliminary data.</text>
</comment>
<dbReference type="SUPFAM" id="SSF54506">
    <property type="entry name" value="Diaminopimelate epimerase-like"/>
    <property type="match status" value="1"/>
</dbReference>
<organism evidence="2 3">
    <name type="scientific">Pseudaquabacterium inlustre</name>
    <dbReference type="NCBI Taxonomy" id="2984192"/>
    <lineage>
        <taxon>Bacteria</taxon>
        <taxon>Pseudomonadati</taxon>
        <taxon>Pseudomonadota</taxon>
        <taxon>Betaproteobacteria</taxon>
        <taxon>Burkholderiales</taxon>
        <taxon>Sphaerotilaceae</taxon>
        <taxon>Pseudaquabacterium</taxon>
    </lineage>
</organism>
<keyword evidence="3" id="KW-1185">Reference proteome</keyword>
<reference evidence="2 3" key="1">
    <citation type="submission" date="2024-04" db="EMBL/GenBank/DDBJ databases">
        <title>Novel species of the genus Ideonella isolated from streams.</title>
        <authorList>
            <person name="Lu H."/>
        </authorList>
    </citation>
    <scope>NUCLEOTIDE SEQUENCE [LARGE SCALE GENOMIC DNA]</scope>
    <source>
        <strain evidence="2 3">DXS22W</strain>
    </source>
</reference>
<protein>
    <submittedName>
        <fullName evidence="2">PhzF family phenazine biosynthesis protein</fullName>
    </submittedName>
</protein>
<sequence>MSTLRRFTQLDVFTAQPLRGNPLAVVHDADGLGDAEMAAFARWTNLSETTFLLPPTDAGADYRVRIFTPGGELPFAGHPTLGSCAAWLAAGGQPRTPGVVVQQCGVGLVRVKQDGTRLAFAAPPLRRTGEVEAGLRRLVATALRVPDDLIQRLVWVDNGPGWMAALLPDAASVLALQPDFAAMQSLKLGVVGPHPAGSECAFEVRAFVPALAVPEDPVTGSLNAGLAQWLIGEGLAPERYVAAQGAALGRAGRVHVARAGGDIWIGGDVVTVVQGQVAL</sequence>
<proteinExistence type="inferred from homology"/>
<dbReference type="NCBIfam" id="TIGR00654">
    <property type="entry name" value="PhzF_family"/>
    <property type="match status" value="1"/>
</dbReference>
<dbReference type="Pfam" id="PF02567">
    <property type="entry name" value="PhzC-PhzF"/>
    <property type="match status" value="1"/>
</dbReference>
<name>A0ABU9CN31_9BURK</name>
<evidence type="ECO:0000256" key="1">
    <source>
        <dbReference type="ARBA" id="ARBA00008270"/>
    </source>
</evidence>
<evidence type="ECO:0000313" key="3">
    <source>
        <dbReference type="Proteomes" id="UP001365405"/>
    </source>
</evidence>
<dbReference type="PANTHER" id="PTHR13774:SF32">
    <property type="entry name" value="ANTISENSE-ENHANCING SEQUENCE 1"/>
    <property type="match status" value="1"/>
</dbReference>
<dbReference type="PANTHER" id="PTHR13774">
    <property type="entry name" value="PHENAZINE BIOSYNTHESIS PROTEIN"/>
    <property type="match status" value="1"/>
</dbReference>
<accession>A0ABU9CN31</accession>
<dbReference type="Proteomes" id="UP001365405">
    <property type="component" value="Unassembled WGS sequence"/>
</dbReference>
<dbReference type="InterPro" id="IPR003719">
    <property type="entry name" value="Phenazine_PhzF-like"/>
</dbReference>
<dbReference type="EMBL" id="JBBUTH010000011">
    <property type="protein sequence ID" value="MEK8053228.1"/>
    <property type="molecule type" value="Genomic_DNA"/>
</dbReference>
<gene>
    <name evidence="2" type="ORF">AACH10_23435</name>
</gene>
<evidence type="ECO:0000313" key="2">
    <source>
        <dbReference type="EMBL" id="MEK8053228.1"/>
    </source>
</evidence>